<reference evidence="3 4" key="1">
    <citation type="submission" date="2021-12" db="EMBL/GenBank/DDBJ databases">
        <title>Discovery of the Pendulisporaceae a myxobacterial family with distinct sporulation behavior and unique specialized metabolism.</title>
        <authorList>
            <person name="Garcia R."/>
            <person name="Popoff A."/>
            <person name="Bader C.D."/>
            <person name="Loehr J."/>
            <person name="Walesch S."/>
            <person name="Walt C."/>
            <person name="Boldt J."/>
            <person name="Bunk B."/>
            <person name="Haeckl F.J.F.P.J."/>
            <person name="Gunesch A.P."/>
            <person name="Birkelbach J."/>
            <person name="Nuebel U."/>
            <person name="Pietschmann T."/>
            <person name="Bach T."/>
            <person name="Mueller R."/>
        </authorList>
    </citation>
    <scope>NUCLEOTIDE SEQUENCE [LARGE SCALE GENOMIC DNA]</scope>
    <source>
        <strain evidence="3 4">MSr12523</strain>
    </source>
</reference>
<accession>A0ABZ2K439</accession>
<proteinExistence type="predicted"/>
<dbReference type="Proteomes" id="UP001379533">
    <property type="component" value="Chromosome"/>
</dbReference>
<feature type="region of interest" description="Disordered" evidence="1">
    <location>
        <begin position="27"/>
        <end position="52"/>
    </location>
</feature>
<dbReference type="Gene3D" id="2.120.10.30">
    <property type="entry name" value="TolB, C-terminal domain"/>
    <property type="match status" value="1"/>
</dbReference>
<evidence type="ECO:0000256" key="1">
    <source>
        <dbReference type="SAM" id="MobiDB-lite"/>
    </source>
</evidence>
<dbReference type="SUPFAM" id="SSF82171">
    <property type="entry name" value="DPP6 N-terminal domain-like"/>
    <property type="match status" value="1"/>
</dbReference>
<evidence type="ECO:0000256" key="2">
    <source>
        <dbReference type="SAM" id="SignalP"/>
    </source>
</evidence>
<name>A0ABZ2K439_9BACT</name>
<sequence>MTAPRRTRWIRLAALAVASLVSACGSSKPKLSAQGVTHSTAPANKGGADSMRGKPELESYLVATVPERTLGPYLARRDGTAMVGYIASEGAARKVVAAPIAASNGKPSANARVVATANGDVDMLVLRPTGGARPGYVALWTSLTDRGKAIQLVGVADDGNARGQVIEVTRTTDNVVWVEVVPTARGAICVWAEETRDSSANIFGVPLDSDGRPRGVPTPLAKGVIGWQAVATTMGAGLALVSREAGQKPSLLWTKLDGDARAVGAPEVIAARSFVGSDVDVVPVGDAWVFAWTDRSGFDPQIMTVSLDERASSKEKVRTPMPAVTAIGGAKLVGLVSLGDAAALAWDESGRTGRSGRLHVAKMDAAGKLAQDAAVTLELEGNAVPVLAPAGRGVGLLVNARACPLKSSADACAAVSPGPTFLRLDEKFAPVQVETMRLREQRDAALAWGLDCGGKEARECLALAAVPLQDGAPGVSQVHAAHVAARTSLYKAPLVPPLPPDAPRPVSLTTVAAREAFTDLAAARAGDGTLLALVSSPPAMDKRDGGRKPAGSKQPPAPPTTIATGDTIRLYDLDAKGATRDKPALLTNRALSVGGVAIASDGNDGAAVAWVARDGGDPQVHLARVDRHGKKLREQQVTNDRGDASDVAVGWVKNGWIVAWVDGKDGNGEVYAARVSPELRVSPPERVTRAPGDASDLSMLVQGDRVWLAFSDPRDSPHDGFADVYVATLRASDAKRTSEVRVLATAAHSRSPVLAPAGDGVAVGWIEEAPMGTEPNNSAAYGAMVAWLDASGQPVREPVRTAGMGPGFPTAIAFQNVQAQGPLRAILARSTRDELSLDAVELPPNPATSAAPVRVFPLIALSGPPSLDISLAFLEGALFYSDGLPEEERVRRLTIGWK</sequence>
<dbReference type="EMBL" id="CP089982">
    <property type="protein sequence ID" value="WXA93467.1"/>
    <property type="molecule type" value="Genomic_DNA"/>
</dbReference>
<evidence type="ECO:0000313" key="4">
    <source>
        <dbReference type="Proteomes" id="UP001379533"/>
    </source>
</evidence>
<feature type="chain" id="PRO_5045428003" evidence="2">
    <location>
        <begin position="24"/>
        <end position="898"/>
    </location>
</feature>
<dbReference type="PROSITE" id="PS51257">
    <property type="entry name" value="PROKAR_LIPOPROTEIN"/>
    <property type="match status" value="1"/>
</dbReference>
<feature type="signal peptide" evidence="2">
    <location>
        <begin position="1"/>
        <end position="23"/>
    </location>
</feature>
<organism evidence="3 4">
    <name type="scientific">Pendulispora brunnea</name>
    <dbReference type="NCBI Taxonomy" id="2905690"/>
    <lineage>
        <taxon>Bacteria</taxon>
        <taxon>Pseudomonadati</taxon>
        <taxon>Myxococcota</taxon>
        <taxon>Myxococcia</taxon>
        <taxon>Myxococcales</taxon>
        <taxon>Sorangiineae</taxon>
        <taxon>Pendulisporaceae</taxon>
        <taxon>Pendulispora</taxon>
    </lineage>
</organism>
<gene>
    <name evidence="3" type="ORF">LZC95_44310</name>
</gene>
<keyword evidence="2" id="KW-0732">Signal</keyword>
<feature type="region of interest" description="Disordered" evidence="1">
    <location>
        <begin position="535"/>
        <end position="564"/>
    </location>
</feature>
<dbReference type="InterPro" id="IPR011042">
    <property type="entry name" value="6-blade_b-propeller_TolB-like"/>
</dbReference>
<evidence type="ECO:0000313" key="3">
    <source>
        <dbReference type="EMBL" id="WXA93467.1"/>
    </source>
</evidence>
<dbReference type="RefSeq" id="WP_394844066.1">
    <property type="nucleotide sequence ID" value="NZ_CP089982.1"/>
</dbReference>
<protein>
    <submittedName>
        <fullName evidence="3">Uncharacterized protein</fullName>
    </submittedName>
</protein>
<keyword evidence="4" id="KW-1185">Reference proteome</keyword>